<dbReference type="OMA" id="NPHGGKE"/>
<dbReference type="Gene3D" id="1.10.1410.10">
    <property type="match status" value="2"/>
</dbReference>
<dbReference type="Pfam" id="PF17405">
    <property type="entry name" value="Nrap_D4"/>
    <property type="match status" value="1"/>
</dbReference>
<evidence type="ECO:0000256" key="3">
    <source>
        <dbReference type="ARBA" id="ARBA00016437"/>
    </source>
</evidence>
<evidence type="ECO:0000259" key="14">
    <source>
        <dbReference type="Pfam" id="PF17407"/>
    </source>
</evidence>
<evidence type="ECO:0000256" key="2">
    <source>
        <dbReference type="ARBA" id="ARBA00006674"/>
    </source>
</evidence>
<evidence type="ECO:0000256" key="8">
    <source>
        <dbReference type="SAM" id="MobiDB-lite"/>
    </source>
</evidence>
<keyword evidence="5 7" id="KW-0539">Nucleus</keyword>
<dbReference type="InterPro" id="IPR035082">
    <property type="entry name" value="Nrap_D1"/>
</dbReference>
<feature type="compositionally biased region" description="Acidic residues" evidence="8">
    <location>
        <begin position="12"/>
        <end position="39"/>
    </location>
</feature>
<dbReference type="GO" id="GO:0003723">
    <property type="term" value="F:RNA binding"/>
    <property type="evidence" value="ECO:0007669"/>
    <property type="project" value="UniProtKB-KW"/>
</dbReference>
<dbReference type="PANTHER" id="PTHR17972:SF0">
    <property type="entry name" value="NUCLEOLAR PROTEIN 6"/>
    <property type="match status" value="1"/>
</dbReference>
<evidence type="ECO:0000256" key="6">
    <source>
        <dbReference type="ARBA" id="ARBA00035000"/>
    </source>
</evidence>
<dbReference type="FunFam" id="1.10.1410.10:FF:000006">
    <property type="entry name" value="Nucleolar protein 6"/>
    <property type="match status" value="1"/>
</dbReference>
<dbReference type="Pfam" id="PF17404">
    <property type="entry name" value="Nrap_D3"/>
    <property type="match status" value="1"/>
</dbReference>
<name>R7TVQ4_CAPTE</name>
<evidence type="ECO:0000259" key="13">
    <source>
        <dbReference type="Pfam" id="PF17406"/>
    </source>
</evidence>
<dbReference type="GO" id="GO:0006364">
    <property type="term" value="P:rRNA processing"/>
    <property type="evidence" value="ECO:0007669"/>
    <property type="project" value="TreeGrafter"/>
</dbReference>
<dbReference type="EnsemblMetazoa" id="CapteT223604">
    <property type="protein sequence ID" value="CapteP223604"/>
    <property type="gene ID" value="CapteG223604"/>
</dbReference>
<dbReference type="InterPro" id="IPR005554">
    <property type="entry name" value="NOL6/Upt22"/>
</dbReference>
<dbReference type="InterPro" id="IPR035369">
    <property type="entry name" value="Nrap_D4"/>
</dbReference>
<dbReference type="HOGENOM" id="CLU_003502_0_1_1"/>
<feature type="domain" description="Nrap protein" evidence="11">
    <location>
        <begin position="433"/>
        <end position="592"/>
    </location>
</feature>
<evidence type="ECO:0000259" key="12">
    <source>
        <dbReference type="Pfam" id="PF17405"/>
    </source>
</evidence>
<dbReference type="Gene3D" id="3.30.70.3030">
    <property type="match status" value="1"/>
</dbReference>
<organism evidence="15">
    <name type="scientific">Capitella teleta</name>
    <name type="common">Polychaete worm</name>
    <dbReference type="NCBI Taxonomy" id="283909"/>
    <lineage>
        <taxon>Eukaryota</taxon>
        <taxon>Metazoa</taxon>
        <taxon>Spiralia</taxon>
        <taxon>Lophotrochozoa</taxon>
        <taxon>Annelida</taxon>
        <taxon>Polychaeta</taxon>
        <taxon>Sedentaria</taxon>
        <taxon>Scolecida</taxon>
        <taxon>Capitellidae</taxon>
        <taxon>Capitella</taxon>
    </lineage>
</organism>
<keyword evidence="4 7" id="KW-0694">RNA-binding</keyword>
<dbReference type="InterPro" id="IPR035370">
    <property type="entry name" value="Nrap_D5"/>
</dbReference>
<feature type="compositionally biased region" description="Basic and acidic residues" evidence="8">
    <location>
        <begin position="1"/>
        <end position="11"/>
    </location>
</feature>
<comment type="subcellular location">
    <subcellularLocation>
        <location evidence="1 7">Nucleus</location>
        <location evidence="1 7">Nucleolus</location>
    </subcellularLocation>
</comment>
<dbReference type="GO" id="GO:0032545">
    <property type="term" value="C:CURI complex"/>
    <property type="evidence" value="ECO:0007669"/>
    <property type="project" value="TreeGrafter"/>
</dbReference>
<dbReference type="Pfam" id="PF03813">
    <property type="entry name" value="Nrap"/>
    <property type="match status" value="1"/>
</dbReference>
<protein>
    <recommendedName>
        <fullName evidence="3 7">Nucleolar protein 6</fullName>
    </recommendedName>
</protein>
<dbReference type="InterPro" id="IPR035368">
    <property type="entry name" value="Nrap_D3"/>
</dbReference>
<dbReference type="GO" id="GO:0032040">
    <property type="term" value="C:small-subunit processome"/>
    <property type="evidence" value="ECO:0007669"/>
    <property type="project" value="TreeGrafter"/>
</dbReference>
<evidence type="ECO:0000259" key="10">
    <source>
        <dbReference type="Pfam" id="PF17403"/>
    </source>
</evidence>
<comment type="function">
    <text evidence="6">Part of the small subunit (SSU) processome, first precursor of the small eukaryotic ribosomal subunit. During the assembly of the SSU processome in the nucleolus, many ribosome biogenesis factors, an RNA chaperone and ribosomal proteins associate with the nascent pre-rRNA and work in concert to generate RNA folding, modifications, rearrangements and cleavage as well as targeted degradation of pre-ribosomal RNA by the RNA exosome.</text>
</comment>
<comment type="similarity">
    <text evidence="2 7">Belongs to the NRAP family.</text>
</comment>
<reference evidence="16" key="3">
    <citation type="submission" date="2015-06" db="UniProtKB">
        <authorList>
            <consortium name="EnsemblMetazoa"/>
        </authorList>
    </citation>
    <scope>IDENTIFICATION</scope>
</reference>
<evidence type="ECO:0000313" key="16">
    <source>
        <dbReference type="EnsemblMetazoa" id="CapteP223604"/>
    </source>
</evidence>
<dbReference type="Pfam" id="PF17407">
    <property type="entry name" value="Nrap_D6"/>
    <property type="match status" value="1"/>
</dbReference>
<proteinExistence type="inferred from homology"/>
<feature type="compositionally biased region" description="Basic and acidic residues" evidence="8">
    <location>
        <begin position="43"/>
        <end position="60"/>
    </location>
</feature>
<keyword evidence="17" id="KW-1185">Reference proteome</keyword>
<feature type="domain" description="Nrap protein" evidence="10">
    <location>
        <begin position="293"/>
        <end position="428"/>
    </location>
</feature>
<dbReference type="Proteomes" id="UP000014760">
    <property type="component" value="Unassembled WGS sequence"/>
</dbReference>
<feature type="domain" description="Nrap protein" evidence="13">
    <location>
        <begin position="814"/>
        <end position="971"/>
    </location>
</feature>
<dbReference type="AlphaFoldDB" id="R7TVQ4"/>
<feature type="region of interest" description="Disordered" evidence="8">
    <location>
        <begin position="1"/>
        <end position="60"/>
    </location>
</feature>
<dbReference type="GO" id="GO:0006409">
    <property type="term" value="P:tRNA export from nucleus"/>
    <property type="evidence" value="ECO:0007669"/>
    <property type="project" value="TreeGrafter"/>
</dbReference>
<dbReference type="InterPro" id="IPR035371">
    <property type="entry name" value="Nrap_D6"/>
</dbReference>
<dbReference type="FunCoup" id="R7TVQ4">
    <property type="interactions" value="1528"/>
</dbReference>
<reference evidence="15 17" key="2">
    <citation type="journal article" date="2013" name="Nature">
        <title>Insights into bilaterian evolution from three spiralian genomes.</title>
        <authorList>
            <person name="Simakov O."/>
            <person name="Marletaz F."/>
            <person name="Cho S.J."/>
            <person name="Edsinger-Gonzales E."/>
            <person name="Havlak P."/>
            <person name="Hellsten U."/>
            <person name="Kuo D.H."/>
            <person name="Larsson T."/>
            <person name="Lv J."/>
            <person name="Arendt D."/>
            <person name="Savage R."/>
            <person name="Osoegawa K."/>
            <person name="de Jong P."/>
            <person name="Grimwood J."/>
            <person name="Chapman J.A."/>
            <person name="Shapiro H."/>
            <person name="Aerts A."/>
            <person name="Otillar R.P."/>
            <person name="Terry A.Y."/>
            <person name="Boore J.L."/>
            <person name="Grigoriev I.V."/>
            <person name="Lindberg D.R."/>
            <person name="Seaver E.C."/>
            <person name="Weisblat D.A."/>
            <person name="Putnam N.H."/>
            <person name="Rokhsar D.S."/>
        </authorList>
    </citation>
    <scope>NUCLEOTIDE SEQUENCE</scope>
    <source>
        <strain evidence="15 17">I ESC-2004</strain>
    </source>
</reference>
<evidence type="ECO:0000259" key="11">
    <source>
        <dbReference type="Pfam" id="PF17404"/>
    </source>
</evidence>
<dbReference type="Pfam" id="PF17403">
    <property type="entry name" value="Nrap_D2"/>
    <property type="match status" value="1"/>
</dbReference>
<dbReference type="EMBL" id="AMQN01010775">
    <property type="status" value="NOT_ANNOTATED_CDS"/>
    <property type="molecule type" value="Genomic_DNA"/>
</dbReference>
<dbReference type="Pfam" id="PF17406">
    <property type="entry name" value="Nrap_D5"/>
    <property type="match status" value="1"/>
</dbReference>
<dbReference type="EMBL" id="KB308499">
    <property type="protein sequence ID" value="ELT97667.1"/>
    <property type="molecule type" value="Genomic_DNA"/>
</dbReference>
<evidence type="ECO:0000256" key="1">
    <source>
        <dbReference type="ARBA" id="ARBA00004604"/>
    </source>
</evidence>
<accession>R7TVQ4</accession>
<dbReference type="InterPro" id="IPR035367">
    <property type="entry name" value="Nrap_D2"/>
</dbReference>
<gene>
    <name evidence="15" type="ORF">CAPTEDRAFT_223604</name>
</gene>
<evidence type="ECO:0000259" key="9">
    <source>
        <dbReference type="Pfam" id="PF03813"/>
    </source>
</evidence>
<evidence type="ECO:0000313" key="17">
    <source>
        <dbReference type="Proteomes" id="UP000014760"/>
    </source>
</evidence>
<evidence type="ECO:0000256" key="5">
    <source>
        <dbReference type="ARBA" id="ARBA00023242"/>
    </source>
</evidence>
<reference evidence="17" key="1">
    <citation type="submission" date="2012-12" db="EMBL/GenBank/DDBJ databases">
        <authorList>
            <person name="Hellsten U."/>
            <person name="Grimwood J."/>
            <person name="Chapman J.A."/>
            <person name="Shapiro H."/>
            <person name="Aerts A."/>
            <person name="Otillar R.P."/>
            <person name="Terry A.Y."/>
            <person name="Boore J.L."/>
            <person name="Simakov O."/>
            <person name="Marletaz F."/>
            <person name="Cho S.-J."/>
            <person name="Edsinger-Gonzales E."/>
            <person name="Havlak P."/>
            <person name="Kuo D.-H."/>
            <person name="Larsson T."/>
            <person name="Lv J."/>
            <person name="Arendt D."/>
            <person name="Savage R."/>
            <person name="Osoegawa K."/>
            <person name="de Jong P."/>
            <person name="Lindberg D.R."/>
            <person name="Seaver E.C."/>
            <person name="Weisblat D.A."/>
            <person name="Putnam N.H."/>
            <person name="Grigoriev I.V."/>
            <person name="Rokhsar D.S."/>
        </authorList>
    </citation>
    <scope>NUCLEOTIDE SEQUENCE</scope>
    <source>
        <strain evidence="17">I ESC-2004</strain>
    </source>
</reference>
<sequence length="1107" mass="124700">MSPTNHDHDGSNSDEEISDDFDAEDSDVEYEEEEEEAASAEEPPLKKVKGGDGKPRKAPTAEEMAHLKETQNLFQSNLFRMQITELISEVQVKEKKDLAIRSYIEKLSTALKELPSTKPCTISDTEWLTPIRVPFSTCSPSGKFKFLPPKDVHLVGSFPLGTCMRRRLRVDIAVEIPKAVFSSGDVADHRYSLKRALYLAAVAKELQKSDLVTDVKFTHHSDNAFVPILVLKPQDLKGFQVHVHATPEEGALETEKFKVTEDSARYHSSALSDLLMVSNQRLLQRVVAGLSGMREGIMLLKIWLHQRELDIGQGGVSGFLISMYVVSLFVSRKLNAQMSSYQVFRNTLLQLASSKWTDIPPAVAQIDPSFVSDLAAVFPVVFSDSTGLLNFCYLTSPAIYDRMHFEAEMSLGFIDSPGSNNFDKLFLTPLVFQRSFDHCISLMKLQKLKSIVKKLKLESRYADCNENVAQAILPFVVNLLHKALGQRVSLLAIQPIKPVEWEVTEQADVSHWSCVTFGIILNPHHAFTAVERGPSADTPEAQEFKDFWGEKSDLRRFRDGAICEAVVWPCDLISQQRDVVVRICSYVLQKHAHIFSEKFEAVVCKNRCLDALLQLTPDDPNAGDEQHAAISNAFDDLAKQIRLIKDFPLDILSIQGTDAVFRSCDVFPSMHTQFIQTAFRSRKADFMFPADKFAPYFCPAFKVSCLLEGSGKWPEDLEAVRRLKAACYIQLSKSLHGTDGCIAKCTADYVDVFKFGHVFRISLGYIHEISLAKRVTTPDGFTQVRDTEYSQQLQRQFVLLPKHTSTLHGISMQFPHFAECVRLCKRWVASQLLLSEDMLSEEAIELICAHLYLHPAPYSVPRTPLVGFLRFLLLMSSHDWANSPLYINLNDEFSKDDYTDIQNHFTENRAELPVMFLATPTDKSASYWTINGPSPPILSRLALLAHESLDTLERQLSTETDMKKFKVIFRPPVDFYDVTIRLKSGYLSQLPKNVDVTKTPMEKKAVDSAMPVVDYDPALLFLKELRETFSDIALFFFDCYGGGSIYVLWKPETKIAKMFKVANMMYCQPTVIADDASPSLALNVSAIVEDFKIIGQGIVEKVTLKNA</sequence>
<evidence type="ECO:0000256" key="7">
    <source>
        <dbReference type="RuleBase" id="RU364032"/>
    </source>
</evidence>
<feature type="domain" description="Nrap protein" evidence="9">
    <location>
        <begin position="170"/>
        <end position="268"/>
    </location>
</feature>
<evidence type="ECO:0000313" key="15">
    <source>
        <dbReference type="EMBL" id="ELT97667.1"/>
    </source>
</evidence>
<dbReference type="OrthoDB" id="10251401at2759"/>
<evidence type="ECO:0000256" key="4">
    <source>
        <dbReference type="ARBA" id="ARBA00022884"/>
    </source>
</evidence>
<dbReference type="STRING" id="283909.R7TVQ4"/>
<feature type="domain" description="Nrap protein" evidence="14">
    <location>
        <begin position="975"/>
        <end position="1102"/>
    </location>
</feature>
<dbReference type="GO" id="GO:0034456">
    <property type="term" value="C:UTP-C complex"/>
    <property type="evidence" value="ECO:0007669"/>
    <property type="project" value="TreeGrafter"/>
</dbReference>
<feature type="domain" description="Nrap protein" evidence="12">
    <location>
        <begin position="610"/>
        <end position="811"/>
    </location>
</feature>
<dbReference type="PANTHER" id="PTHR17972">
    <property type="entry name" value="NUCLEOLAR RNA-ASSOCIATED PROTEIN"/>
    <property type="match status" value="1"/>
</dbReference>